<sequence length="84" mass="9476">MVLVFVYEESQRSGLTCSSGARPGSSVRYQRSGVRDQRGTLLSTPHAIRGFQKEHAEGKNTLGTREETVEEGKKSREVYWVMLE</sequence>
<name>A0A5B7GWZ1_PORTR</name>
<proteinExistence type="predicted"/>
<evidence type="ECO:0000256" key="1">
    <source>
        <dbReference type="SAM" id="MobiDB-lite"/>
    </source>
</evidence>
<reference evidence="2 3" key="1">
    <citation type="submission" date="2019-05" db="EMBL/GenBank/DDBJ databases">
        <title>Another draft genome of Portunus trituberculatus and its Hox gene families provides insights of decapod evolution.</title>
        <authorList>
            <person name="Jeong J.-H."/>
            <person name="Song I."/>
            <person name="Kim S."/>
            <person name="Choi T."/>
            <person name="Kim D."/>
            <person name="Ryu S."/>
            <person name="Kim W."/>
        </authorList>
    </citation>
    <scope>NUCLEOTIDE SEQUENCE [LARGE SCALE GENOMIC DNA]</scope>
    <source>
        <tissue evidence="2">Muscle</tissue>
    </source>
</reference>
<comment type="caution">
    <text evidence="2">The sequence shown here is derived from an EMBL/GenBank/DDBJ whole genome shotgun (WGS) entry which is preliminary data.</text>
</comment>
<dbReference type="AlphaFoldDB" id="A0A5B7GWZ1"/>
<dbReference type="EMBL" id="VSRR010019214">
    <property type="protein sequence ID" value="MPC62019.1"/>
    <property type="molecule type" value="Genomic_DNA"/>
</dbReference>
<gene>
    <name evidence="2" type="ORF">E2C01_056098</name>
</gene>
<feature type="region of interest" description="Disordered" evidence="1">
    <location>
        <begin position="15"/>
        <end position="38"/>
    </location>
</feature>
<dbReference type="Proteomes" id="UP000324222">
    <property type="component" value="Unassembled WGS sequence"/>
</dbReference>
<accession>A0A5B7GWZ1</accession>
<organism evidence="2 3">
    <name type="scientific">Portunus trituberculatus</name>
    <name type="common">Swimming crab</name>
    <name type="synonym">Neptunus trituberculatus</name>
    <dbReference type="NCBI Taxonomy" id="210409"/>
    <lineage>
        <taxon>Eukaryota</taxon>
        <taxon>Metazoa</taxon>
        <taxon>Ecdysozoa</taxon>
        <taxon>Arthropoda</taxon>
        <taxon>Crustacea</taxon>
        <taxon>Multicrustacea</taxon>
        <taxon>Malacostraca</taxon>
        <taxon>Eumalacostraca</taxon>
        <taxon>Eucarida</taxon>
        <taxon>Decapoda</taxon>
        <taxon>Pleocyemata</taxon>
        <taxon>Brachyura</taxon>
        <taxon>Eubrachyura</taxon>
        <taxon>Portunoidea</taxon>
        <taxon>Portunidae</taxon>
        <taxon>Portuninae</taxon>
        <taxon>Portunus</taxon>
    </lineage>
</organism>
<protein>
    <submittedName>
        <fullName evidence="2">Uncharacterized protein</fullName>
    </submittedName>
</protein>
<evidence type="ECO:0000313" key="2">
    <source>
        <dbReference type="EMBL" id="MPC62019.1"/>
    </source>
</evidence>
<keyword evidence="3" id="KW-1185">Reference proteome</keyword>
<evidence type="ECO:0000313" key="3">
    <source>
        <dbReference type="Proteomes" id="UP000324222"/>
    </source>
</evidence>